<keyword evidence="5" id="KW-1185">Reference proteome</keyword>
<keyword evidence="2" id="KW-0732">Signal</keyword>
<dbReference type="InterPro" id="IPR025711">
    <property type="entry name" value="PepSY"/>
</dbReference>
<evidence type="ECO:0000256" key="1">
    <source>
        <dbReference type="SAM" id="MobiDB-lite"/>
    </source>
</evidence>
<feature type="chain" id="PRO_5047092604" evidence="2">
    <location>
        <begin position="25"/>
        <end position="343"/>
    </location>
</feature>
<dbReference type="EMBL" id="JACCEL010000008">
    <property type="protein sequence ID" value="MBG9978039.1"/>
    <property type="molecule type" value="Genomic_DNA"/>
</dbReference>
<gene>
    <name evidence="4" type="ORF">HYQ42_04485</name>
</gene>
<evidence type="ECO:0000256" key="2">
    <source>
        <dbReference type="SAM" id="SignalP"/>
    </source>
</evidence>
<reference evidence="4 5" key="1">
    <citation type="submission" date="2020-07" db="EMBL/GenBank/DDBJ databases">
        <title>Facklamia lactis sp. nov., isolated from raw milk.</title>
        <authorList>
            <person name="Doll E.V."/>
            <person name="Huptas C."/>
            <person name="Staib L."/>
            <person name="Wenning M."/>
            <person name="Scherer S."/>
        </authorList>
    </citation>
    <scope>NUCLEOTIDE SEQUENCE [LARGE SCALE GENOMIC DNA]</scope>
    <source>
        <strain evidence="4 5">DSM 104272</strain>
    </source>
</reference>
<evidence type="ECO:0000259" key="3">
    <source>
        <dbReference type="Pfam" id="PF03413"/>
    </source>
</evidence>
<dbReference type="Proteomes" id="UP000823401">
    <property type="component" value="Unassembled WGS sequence"/>
</dbReference>
<name>A0ABS0LIJ5_9LACT</name>
<dbReference type="Pfam" id="PF03413">
    <property type="entry name" value="PepSY"/>
    <property type="match status" value="1"/>
</dbReference>
<feature type="region of interest" description="Disordered" evidence="1">
    <location>
        <begin position="183"/>
        <end position="343"/>
    </location>
</feature>
<feature type="compositionally biased region" description="Acidic residues" evidence="1">
    <location>
        <begin position="242"/>
        <end position="343"/>
    </location>
</feature>
<organism evidence="4 5">
    <name type="scientific">Ruoffia tabacinasalis</name>
    <dbReference type="NCBI Taxonomy" id="87458"/>
    <lineage>
        <taxon>Bacteria</taxon>
        <taxon>Bacillati</taxon>
        <taxon>Bacillota</taxon>
        <taxon>Bacilli</taxon>
        <taxon>Lactobacillales</taxon>
        <taxon>Aerococcaceae</taxon>
        <taxon>Ruoffia</taxon>
    </lineage>
</organism>
<feature type="compositionally biased region" description="Acidic residues" evidence="1">
    <location>
        <begin position="187"/>
        <end position="210"/>
    </location>
</feature>
<protein>
    <submittedName>
        <fullName evidence="4">PepSY domain-containing protein</fullName>
    </submittedName>
</protein>
<feature type="domain" description="PepSY" evidence="3">
    <location>
        <begin position="151"/>
        <end position="189"/>
    </location>
</feature>
<dbReference type="RefSeq" id="WP_197104164.1">
    <property type="nucleotide sequence ID" value="NZ_JACCEL010000008.1"/>
</dbReference>
<feature type="signal peptide" evidence="2">
    <location>
        <begin position="1"/>
        <end position="24"/>
    </location>
</feature>
<proteinExistence type="predicted"/>
<evidence type="ECO:0000313" key="4">
    <source>
        <dbReference type="EMBL" id="MBG9978039.1"/>
    </source>
</evidence>
<evidence type="ECO:0000313" key="5">
    <source>
        <dbReference type="Proteomes" id="UP000823401"/>
    </source>
</evidence>
<accession>A0ABS0LIJ5</accession>
<sequence length="343" mass="40929">MKMKKFLLLSASMLALSGITPVVSINAQNNDVGTVAISQEQTSELRNAFDEAVSLYQSYYPNAELTDIDIHMHQETGQFITRILGRGETEAYQLIRYNGENFFASKSRDDDDDNLAINIDELASIEEITQSVMDHTQNNNIVNWSLDSDDDDDDDNDDDDKLEWEITLIDGNREIEVEVDALTGDILDQDDDDIDDINDDVNDDDNDDDDDRHYYRQFYDDYSGSRPTVYDNNYYYGRDDDRYDDDDRDDDDRYDDDWDDDRYDDDWDDDDRDDDDRYDDDWDDDDWDDDDWDDDDWDDDDWDDDDWDDDDWDDDDWDDDDWDDDDWDDDWDDDDWDDDDWDD</sequence>
<comment type="caution">
    <text evidence="4">The sequence shown here is derived from an EMBL/GenBank/DDBJ whole genome shotgun (WGS) entry which is preliminary data.</text>
</comment>
<dbReference type="Gene3D" id="3.10.450.40">
    <property type="match status" value="1"/>
</dbReference>